<dbReference type="InterPro" id="IPR001509">
    <property type="entry name" value="Epimerase_deHydtase"/>
</dbReference>
<dbReference type="Gene3D" id="3.40.50.720">
    <property type="entry name" value="NAD(P)-binding Rossmann-like Domain"/>
    <property type="match status" value="1"/>
</dbReference>
<evidence type="ECO:0000256" key="2">
    <source>
        <dbReference type="ARBA" id="ARBA00023002"/>
    </source>
</evidence>
<dbReference type="InterPro" id="IPR036291">
    <property type="entry name" value="NAD(P)-bd_dom_sf"/>
</dbReference>
<evidence type="ECO:0000256" key="3">
    <source>
        <dbReference type="ARBA" id="ARBA00023027"/>
    </source>
</evidence>
<keyword evidence="3" id="KW-0520">NAD</keyword>
<evidence type="ECO:0000313" key="6">
    <source>
        <dbReference type="Proteomes" id="UP000279259"/>
    </source>
</evidence>
<evidence type="ECO:0000313" key="5">
    <source>
        <dbReference type="EMBL" id="RSH83831.1"/>
    </source>
</evidence>
<feature type="domain" description="NAD-dependent epimerase/dehydratase" evidence="4">
    <location>
        <begin position="3"/>
        <end position="182"/>
    </location>
</feature>
<dbReference type="Pfam" id="PF01370">
    <property type="entry name" value="Epimerase"/>
    <property type="match status" value="1"/>
</dbReference>
<dbReference type="STRING" id="1890683.A0A427XYD3"/>
<dbReference type="GO" id="GO:0016491">
    <property type="term" value="F:oxidoreductase activity"/>
    <property type="evidence" value="ECO:0007669"/>
    <property type="project" value="UniProtKB-KW"/>
</dbReference>
<dbReference type="SUPFAM" id="SSF51735">
    <property type="entry name" value="NAD(P)-binding Rossmann-fold domains"/>
    <property type="match status" value="1"/>
</dbReference>
<comment type="similarity">
    <text evidence="1">Belongs to the NAD(P)-dependent epimerase/dehydratase family.</text>
</comment>
<reference evidence="5 6" key="1">
    <citation type="submission" date="2018-11" db="EMBL/GenBank/DDBJ databases">
        <title>Genome sequence of Saitozyma podzolica DSM 27192.</title>
        <authorList>
            <person name="Aliyu H."/>
            <person name="Gorte O."/>
            <person name="Ochsenreither K."/>
        </authorList>
    </citation>
    <scope>NUCLEOTIDE SEQUENCE [LARGE SCALE GENOMIC DNA]</scope>
    <source>
        <strain evidence="5 6">DSM 27192</strain>
    </source>
</reference>
<accession>A0A427XYD3</accession>
<dbReference type="PANTHER" id="PTHR43103:SF5">
    <property type="entry name" value="4-EPIMERASE, PUTATIVE (AFU_ORTHOLOGUE AFUA_7G00360)-RELATED"/>
    <property type="match status" value="1"/>
</dbReference>
<keyword evidence="2" id="KW-0560">Oxidoreductase</keyword>
<dbReference type="Proteomes" id="UP000279259">
    <property type="component" value="Unassembled WGS sequence"/>
</dbReference>
<dbReference type="OrthoDB" id="202470at2759"/>
<protein>
    <recommendedName>
        <fullName evidence="4">NAD-dependent epimerase/dehydratase domain-containing protein</fullName>
    </recommendedName>
</protein>
<keyword evidence="6" id="KW-1185">Reference proteome</keyword>
<gene>
    <name evidence="5" type="ORF">EHS25_005446</name>
</gene>
<comment type="caution">
    <text evidence="5">The sequence shown here is derived from an EMBL/GenBank/DDBJ whole genome shotgun (WGS) entry which is preliminary data.</text>
</comment>
<proteinExistence type="inferred from homology"/>
<evidence type="ECO:0000259" key="4">
    <source>
        <dbReference type="Pfam" id="PF01370"/>
    </source>
</evidence>
<evidence type="ECO:0000256" key="1">
    <source>
        <dbReference type="ARBA" id="ARBA00007637"/>
    </source>
</evidence>
<dbReference type="PANTHER" id="PTHR43103">
    <property type="entry name" value="NUCLEOSIDE-DIPHOSPHATE-SUGAR EPIMERASE"/>
    <property type="match status" value="1"/>
</dbReference>
<name>A0A427XYD3_9TREE</name>
<organism evidence="5 6">
    <name type="scientific">Saitozyma podzolica</name>
    <dbReference type="NCBI Taxonomy" id="1890683"/>
    <lineage>
        <taxon>Eukaryota</taxon>
        <taxon>Fungi</taxon>
        <taxon>Dikarya</taxon>
        <taxon>Basidiomycota</taxon>
        <taxon>Agaricomycotina</taxon>
        <taxon>Tremellomycetes</taxon>
        <taxon>Tremellales</taxon>
        <taxon>Trimorphomycetaceae</taxon>
        <taxon>Saitozyma</taxon>
    </lineage>
</organism>
<dbReference type="EMBL" id="RSCD01000023">
    <property type="protein sequence ID" value="RSH83831.1"/>
    <property type="molecule type" value="Genomic_DNA"/>
</dbReference>
<dbReference type="AlphaFoldDB" id="A0A427XYD3"/>
<sequence length="307" mass="33805">MRILLTGSSGVIGSSILVDLLKKGHRVTALDAVALPDGIRHILSADASCRLSTHIVDLTDFERLEEIMSRDKPDGVIHLSAIPNPLGRDPRVVHNNNVTSSYNVLCTAAMQGVRRIVQASSVNAVGLSYTPAGNQRFDALPLTEDAPYQTQDPYALSKHICEIQAASLVRANPNVRIASLRFHMVKPSYAESWPLSEAESLYSWVSVEACARACILGLESEGWDGAEVINIVADQICWEGGLSADQQQTAGHLGPHAQPGFLDLLQTQWRGRYNEDKLDCSWWDKDPRRAPWDCSKAERLMGWRHSG</sequence>